<evidence type="ECO:0000259" key="3">
    <source>
        <dbReference type="PROSITE" id="PS50106"/>
    </source>
</evidence>
<dbReference type="InterPro" id="IPR001478">
    <property type="entry name" value="PDZ"/>
</dbReference>
<feature type="domain" description="PDZ" evidence="3">
    <location>
        <begin position="48"/>
        <end position="84"/>
    </location>
</feature>
<keyword evidence="2" id="KW-0732">Signal</keyword>
<dbReference type="EMBL" id="CAJNDS010000094">
    <property type="protein sequence ID" value="CAE6953461.1"/>
    <property type="molecule type" value="Genomic_DNA"/>
</dbReference>
<accession>A0A812HK85</accession>
<feature type="chain" id="PRO_5032752304" evidence="2">
    <location>
        <begin position="23"/>
        <end position="728"/>
    </location>
</feature>
<reference evidence="4" key="1">
    <citation type="submission" date="2021-02" db="EMBL/GenBank/DDBJ databases">
        <authorList>
            <person name="Dougan E. K."/>
            <person name="Rhodes N."/>
            <person name="Thang M."/>
            <person name="Chan C."/>
        </authorList>
    </citation>
    <scope>NUCLEOTIDE SEQUENCE</scope>
</reference>
<proteinExistence type="predicted"/>
<feature type="coiled-coil region" evidence="1">
    <location>
        <begin position="437"/>
        <end position="562"/>
    </location>
</feature>
<evidence type="ECO:0000313" key="5">
    <source>
        <dbReference type="Proteomes" id="UP000604046"/>
    </source>
</evidence>
<evidence type="ECO:0000256" key="2">
    <source>
        <dbReference type="SAM" id="SignalP"/>
    </source>
</evidence>
<evidence type="ECO:0000313" key="4">
    <source>
        <dbReference type="EMBL" id="CAE6953461.1"/>
    </source>
</evidence>
<dbReference type="Proteomes" id="UP000604046">
    <property type="component" value="Unassembled WGS sequence"/>
</dbReference>
<dbReference type="PROSITE" id="PS50106">
    <property type="entry name" value="PDZ"/>
    <property type="match status" value="1"/>
</dbReference>
<organism evidence="4 5">
    <name type="scientific">Symbiodinium natans</name>
    <dbReference type="NCBI Taxonomy" id="878477"/>
    <lineage>
        <taxon>Eukaryota</taxon>
        <taxon>Sar</taxon>
        <taxon>Alveolata</taxon>
        <taxon>Dinophyceae</taxon>
        <taxon>Suessiales</taxon>
        <taxon>Symbiodiniaceae</taxon>
        <taxon>Symbiodinium</taxon>
    </lineage>
</organism>
<dbReference type="InterPro" id="IPR036034">
    <property type="entry name" value="PDZ_sf"/>
</dbReference>
<keyword evidence="1" id="KW-0175">Coiled coil</keyword>
<protein>
    <submittedName>
        <fullName evidence="4">Slc47a1 protein</fullName>
    </submittedName>
</protein>
<dbReference type="SUPFAM" id="SSF50156">
    <property type="entry name" value="PDZ domain-like"/>
    <property type="match status" value="1"/>
</dbReference>
<sequence>MAALPRASCWLGLLRFLRPGTPVQEQAPAQPGGGCLHYEDRRDAANEVALEGGEGDAVYFQSVRPGSRAAELGVRKGDEVLQVNLIDPKILFWRPAEEILPAIVGPVMLKWRARPPQKVGEKTRINSKPIKLHWHDDEADLEEVVPEYPKSRAQALEDGEWNCPRCQLNRVWGEHTGRSSDFKAVWLLRREELRHSGTAAAVVSVTHACSDLTKGWKSGDVIATGMTHSVSCDLAIAMSCDVQPVSWACPDACDAALLVYNSVQLIHQAAIVDTDSVSMLCRIFGLGDPDQGILANLGLSWPVWTMFFFLLGLIEPAIAELGGPAAVGLPALIGQTKACERLVLVAAAKEEAIQVIVSLDQSQQADLAQTIQQLASRFSGTFLVVLRTPTHSGVPEKKQKRIETDQNPFELVRRLSQVADQRRFSDVQIAGNDPHIIEPLKAEARELHRELERYSTKAMEAHKAQTAMATKVADAKAQLCSEADRCVDLLHELDEKETEHRSLSRDLQSLKEEMKHESTAALNHQEALKGLGDEIEEERRRYRSLQMNHIDLKAELDQAQHSSSKVETSSWKRTAMMAKLTRLQEKVHCDRTKLADSRRNFAVEEACAASLRQELEEAQDLLSQRDLDLSGCEESFATTEGILQQAESELDSCTNELKATGRCWTANQLFRPRVPCKSAERLIWAHSSLKLPRKHYPEKSSGRLGKAKICYSLTVAFLCWHSAAMANS</sequence>
<evidence type="ECO:0000256" key="1">
    <source>
        <dbReference type="SAM" id="Coils"/>
    </source>
</evidence>
<feature type="signal peptide" evidence="2">
    <location>
        <begin position="1"/>
        <end position="22"/>
    </location>
</feature>
<dbReference type="AlphaFoldDB" id="A0A812HK85"/>
<name>A0A812HK85_9DINO</name>
<gene>
    <name evidence="4" type="primary">slc47a1</name>
    <name evidence="4" type="ORF">SNAT2548_LOCUS1657</name>
</gene>
<keyword evidence="5" id="KW-1185">Reference proteome</keyword>
<comment type="caution">
    <text evidence="4">The sequence shown here is derived from an EMBL/GenBank/DDBJ whole genome shotgun (WGS) entry which is preliminary data.</text>
</comment>
<dbReference type="OrthoDB" id="427408at2759"/>